<dbReference type="STRING" id="525898.Sdel_2076"/>
<evidence type="ECO:0000313" key="2">
    <source>
        <dbReference type="Proteomes" id="UP000002222"/>
    </source>
</evidence>
<dbReference type="eggNOG" id="ENOG502ZNHD">
    <property type="taxonomic scope" value="Bacteria"/>
</dbReference>
<keyword evidence="2" id="KW-1185">Reference proteome</keyword>
<dbReference type="KEGG" id="sdl:Sdel_2076"/>
<evidence type="ECO:0000313" key="1">
    <source>
        <dbReference type="EMBL" id="ACZ13088.1"/>
    </source>
</evidence>
<organism evidence="1 2">
    <name type="scientific">Sulfurospirillum deleyianum (strain ATCC 51133 / DSM 6946 / 5175)</name>
    <dbReference type="NCBI Taxonomy" id="525898"/>
    <lineage>
        <taxon>Bacteria</taxon>
        <taxon>Pseudomonadati</taxon>
        <taxon>Campylobacterota</taxon>
        <taxon>Epsilonproteobacteria</taxon>
        <taxon>Campylobacterales</taxon>
        <taxon>Sulfurospirillaceae</taxon>
        <taxon>Sulfurospirillum</taxon>
    </lineage>
</organism>
<dbReference type="InterPro" id="IPR006311">
    <property type="entry name" value="TAT_signal"/>
</dbReference>
<dbReference type="OrthoDB" id="5373165at2"/>
<name>D1B4R8_SULD5</name>
<accession>D1B4R8</accession>
<dbReference type="PROSITE" id="PS51318">
    <property type="entry name" value="TAT"/>
    <property type="match status" value="1"/>
</dbReference>
<dbReference type="EMBL" id="CP001816">
    <property type="protein sequence ID" value="ACZ13088.1"/>
    <property type="molecule type" value="Genomic_DNA"/>
</dbReference>
<dbReference type="RefSeq" id="WP_012857833.1">
    <property type="nucleotide sequence ID" value="NC_013512.1"/>
</dbReference>
<protein>
    <recommendedName>
        <fullName evidence="3">Tat pathway signal protein</fullName>
    </recommendedName>
</protein>
<dbReference type="Proteomes" id="UP000002222">
    <property type="component" value="Chromosome"/>
</dbReference>
<reference evidence="1 2" key="2">
    <citation type="journal article" date="2010" name="Stand. Genomic Sci.">
        <title>Complete genome sequence of Sulfurospirillum deleyianum type strain (5175).</title>
        <authorList>
            <person name="Sikorski J."/>
            <person name="Lapidus A."/>
            <person name="Copeland A."/>
            <person name="Glavina Del Rio T."/>
            <person name="Nolan M."/>
            <person name="Lucas S."/>
            <person name="Chen F."/>
            <person name="Tice H."/>
            <person name="Cheng J.F."/>
            <person name="Saunders E."/>
            <person name="Bruce D."/>
            <person name="Goodwin L."/>
            <person name="Pitluck S."/>
            <person name="Ovchinnikova G."/>
            <person name="Pati A."/>
            <person name="Ivanova N."/>
            <person name="Mavromatis K."/>
            <person name="Chen A."/>
            <person name="Palaniappan K."/>
            <person name="Chain P."/>
            <person name="Land M."/>
            <person name="Hauser L."/>
            <person name="Chang Y.J."/>
            <person name="Jeffries C.D."/>
            <person name="Brettin T."/>
            <person name="Detter J.C."/>
            <person name="Han C."/>
            <person name="Rohde M."/>
            <person name="Lang E."/>
            <person name="Spring S."/>
            <person name="Goker M."/>
            <person name="Bristow J."/>
            <person name="Eisen J.A."/>
            <person name="Markowitz V."/>
            <person name="Hugenholtz P."/>
            <person name="Kyrpides N.C."/>
            <person name="Klenk H.P."/>
        </authorList>
    </citation>
    <scope>NUCLEOTIDE SEQUENCE [LARGE SCALE GENOMIC DNA]</scope>
    <source>
        <strain evidence="2">ATCC 51133 / DSM 6946 / 5175</strain>
    </source>
</reference>
<gene>
    <name evidence="1" type="ordered locus">Sdel_2076</name>
</gene>
<proteinExistence type="predicted"/>
<evidence type="ECO:0008006" key="3">
    <source>
        <dbReference type="Google" id="ProtNLM"/>
    </source>
</evidence>
<dbReference type="AlphaFoldDB" id="D1B4R8"/>
<reference evidence="2" key="1">
    <citation type="submission" date="2009-11" db="EMBL/GenBank/DDBJ databases">
        <title>The complete genome of Sulfurospirillum deleyianum DSM 6946.</title>
        <authorList>
            <consortium name="US DOE Joint Genome Institute (JGI-PGF)"/>
            <person name="Lucas S."/>
            <person name="Copeland A."/>
            <person name="Lapidus A."/>
            <person name="Glavina del Rio T."/>
            <person name="Dalin E."/>
            <person name="Tice H."/>
            <person name="Bruce D."/>
            <person name="Goodwin L."/>
            <person name="Pitluck S."/>
            <person name="Kyrpides N."/>
            <person name="Mavromatis K."/>
            <person name="Ivanova N."/>
            <person name="Ovchinnikova G."/>
            <person name="Munk A.C."/>
            <person name="Lu M."/>
            <person name="Brettin T."/>
            <person name="Detter J.C."/>
            <person name="Han C."/>
            <person name="Tapia R."/>
            <person name="Larimer F."/>
            <person name="Land M."/>
            <person name="Hauser L."/>
            <person name="Markowitz V."/>
            <person name="Cheng J.F."/>
            <person name="Hugenholtz P."/>
            <person name="Woyke T."/>
            <person name="Wu D."/>
            <person name="Aumann P."/>
            <person name="Schneider S."/>
            <person name="Lang E."/>
            <person name="Spring S."/>
            <person name="Klenk H.P."/>
            <person name="Eisen J.A."/>
        </authorList>
    </citation>
    <scope>NUCLEOTIDE SEQUENCE [LARGE SCALE GENOMIC DNA]</scope>
    <source>
        <strain evidence="2">ATCC 51133 / DSM 6946 / 5175</strain>
    </source>
</reference>
<sequence precursor="true">MHENRRDFLKKALGTSAVIATAGASVALASAKSDTKGNNGVVYGKSPKKEILYKETKEWELYYKRTN</sequence>
<dbReference type="HOGENOM" id="CLU_202476_0_0_7"/>